<name>A0AAW2UHK0_9LAMI</name>
<dbReference type="PANTHER" id="PTHR10775">
    <property type="entry name" value="OS08G0208400 PROTEIN"/>
    <property type="match status" value="1"/>
</dbReference>
<dbReference type="EMBL" id="JACGWN010000012">
    <property type="protein sequence ID" value="KAL0416608.1"/>
    <property type="molecule type" value="Genomic_DNA"/>
</dbReference>
<organism evidence="1">
    <name type="scientific">Sesamum latifolium</name>
    <dbReference type="NCBI Taxonomy" id="2727402"/>
    <lineage>
        <taxon>Eukaryota</taxon>
        <taxon>Viridiplantae</taxon>
        <taxon>Streptophyta</taxon>
        <taxon>Embryophyta</taxon>
        <taxon>Tracheophyta</taxon>
        <taxon>Spermatophyta</taxon>
        <taxon>Magnoliopsida</taxon>
        <taxon>eudicotyledons</taxon>
        <taxon>Gunneridae</taxon>
        <taxon>Pentapetalae</taxon>
        <taxon>asterids</taxon>
        <taxon>lamiids</taxon>
        <taxon>Lamiales</taxon>
        <taxon>Pedaliaceae</taxon>
        <taxon>Sesamum</taxon>
    </lineage>
</organism>
<evidence type="ECO:0000313" key="1">
    <source>
        <dbReference type="EMBL" id="KAL0416608.1"/>
    </source>
</evidence>
<dbReference type="PANTHER" id="PTHR10775:SF188">
    <property type="entry name" value="TRANSPOSASE-ASSOCIATED DOMAIN-CONTAINING PROTEIN"/>
    <property type="match status" value="1"/>
</dbReference>
<reference evidence="1" key="1">
    <citation type="submission" date="2020-06" db="EMBL/GenBank/DDBJ databases">
        <authorList>
            <person name="Li T."/>
            <person name="Hu X."/>
            <person name="Zhang T."/>
            <person name="Song X."/>
            <person name="Zhang H."/>
            <person name="Dai N."/>
            <person name="Sheng W."/>
            <person name="Hou X."/>
            <person name="Wei L."/>
        </authorList>
    </citation>
    <scope>NUCLEOTIDE SEQUENCE</scope>
    <source>
        <strain evidence="1">KEN1</strain>
        <tissue evidence="1">Leaf</tissue>
    </source>
</reference>
<accession>A0AAW2UHK0</accession>
<dbReference type="Pfam" id="PF02992">
    <property type="entry name" value="Transposase_21"/>
    <property type="match status" value="1"/>
</dbReference>
<gene>
    <name evidence="1" type="ORF">Slati_3492700</name>
</gene>
<protein>
    <submittedName>
        <fullName evidence="1">Uncharacterized protein</fullName>
    </submittedName>
</protein>
<dbReference type="AlphaFoldDB" id="A0AAW2UHK0"/>
<comment type="caution">
    <text evidence="1">The sequence shown here is derived from an EMBL/GenBank/DDBJ whole genome shotgun (WGS) entry which is preliminary data.</text>
</comment>
<proteinExistence type="predicted"/>
<reference evidence="1" key="2">
    <citation type="journal article" date="2024" name="Plant">
        <title>Genomic evolution and insights into agronomic trait innovations of Sesamum species.</title>
        <authorList>
            <person name="Miao H."/>
            <person name="Wang L."/>
            <person name="Qu L."/>
            <person name="Liu H."/>
            <person name="Sun Y."/>
            <person name="Le M."/>
            <person name="Wang Q."/>
            <person name="Wei S."/>
            <person name="Zheng Y."/>
            <person name="Lin W."/>
            <person name="Duan Y."/>
            <person name="Cao H."/>
            <person name="Xiong S."/>
            <person name="Wang X."/>
            <person name="Wei L."/>
            <person name="Li C."/>
            <person name="Ma Q."/>
            <person name="Ju M."/>
            <person name="Zhao R."/>
            <person name="Li G."/>
            <person name="Mu C."/>
            <person name="Tian Q."/>
            <person name="Mei H."/>
            <person name="Zhang T."/>
            <person name="Gao T."/>
            <person name="Zhang H."/>
        </authorList>
    </citation>
    <scope>NUCLEOTIDE SEQUENCE</scope>
    <source>
        <strain evidence="1">KEN1</strain>
    </source>
</reference>
<sequence length="294" mass="33464">MVLDAVGPTFCSSTYSQDCAPDDGTRSCSLDAGPSSYYYGGGPYDYVSALADRFHDDDIDLDYYKFCGTARYKPTRVRNPNGKKTSYAVLRYLPITPRLQRLYVSKIIAEQMTWHATHQTEEGSMVHSSDAEVWRHFDRTHPDFAAEPRNVRLGLCTDGFAPHGQYGRTYSCWPIILTPYNLPPRMCMSSEYMFLTMVILGPSNPKCLIDIYLERLIEELQNLWHVGVQTRDNAEDETFTMRAVLMWTVNDLPAYGMASGWSTAGVMGCPVCMEDTRAFYLQNGRKACYFDCHR</sequence>
<dbReference type="InterPro" id="IPR004242">
    <property type="entry name" value="Transposase_21"/>
</dbReference>